<dbReference type="InterPro" id="IPR007219">
    <property type="entry name" value="XnlR_reg_dom"/>
</dbReference>
<dbReference type="SMART" id="SM00066">
    <property type="entry name" value="GAL4"/>
    <property type="match status" value="1"/>
</dbReference>
<dbReference type="InterPro" id="IPR051430">
    <property type="entry name" value="Fungal_TF_Env_Response"/>
</dbReference>
<keyword evidence="3" id="KW-0805">Transcription regulation</keyword>
<feature type="region of interest" description="Disordered" evidence="8">
    <location>
        <begin position="106"/>
        <end position="131"/>
    </location>
</feature>
<evidence type="ECO:0000313" key="10">
    <source>
        <dbReference type="EMBL" id="KAL1628163.1"/>
    </source>
</evidence>
<feature type="compositionally biased region" description="Basic and acidic residues" evidence="8">
    <location>
        <begin position="29"/>
        <end position="38"/>
    </location>
</feature>
<dbReference type="Gene3D" id="4.10.240.10">
    <property type="entry name" value="Zn(2)-C6 fungal-type DNA-binding domain"/>
    <property type="match status" value="1"/>
</dbReference>
<feature type="coiled-coil region" evidence="7">
    <location>
        <begin position="136"/>
        <end position="163"/>
    </location>
</feature>
<keyword evidence="1" id="KW-0479">Metal-binding</keyword>
<keyword evidence="7" id="KW-0175">Coiled coil</keyword>
<evidence type="ECO:0000256" key="3">
    <source>
        <dbReference type="ARBA" id="ARBA00023015"/>
    </source>
</evidence>
<evidence type="ECO:0000256" key="2">
    <source>
        <dbReference type="ARBA" id="ARBA00022833"/>
    </source>
</evidence>
<proteinExistence type="predicted"/>
<evidence type="ECO:0000259" key="9">
    <source>
        <dbReference type="PROSITE" id="PS50048"/>
    </source>
</evidence>
<protein>
    <recommendedName>
        <fullName evidence="9">Zn(2)-C6 fungal-type domain-containing protein</fullName>
    </recommendedName>
</protein>
<evidence type="ECO:0000256" key="5">
    <source>
        <dbReference type="ARBA" id="ARBA00023163"/>
    </source>
</evidence>
<keyword evidence="5" id="KW-0804">Transcription</keyword>
<feature type="region of interest" description="Disordered" evidence="8">
    <location>
        <begin position="1"/>
        <end position="39"/>
    </location>
</feature>
<dbReference type="Proteomes" id="UP001521116">
    <property type="component" value="Unassembled WGS sequence"/>
</dbReference>
<sequence length="781" mass="88423">MPVSVYQIASPQMSDHMVQNTPNSSRRSHTPEETSTEVRKRRRIALSCYDCRRRKLRCDREYPACGRCRKGGHADTCSYDSRAEPPAAARDGHQPVAESDDDRAAILSPTSSNTVPRAPAVPDAAQHAPRDSADLLSFQRKKITELESRLAQLEGKANDSVSNGQAIQHAGDELLWPNSAFQNRQPVGDGNEGETMLLRGKAFKTAYFGRSNITSVVITHFPGLRSFMQATFKQYPALMQGRPEMKAIRERWKKHKLLSMPNEDLAALLPRKETVDHLVQHYFETLETTLRILHTPGFWEEYAHFWTEPSRRRPEFVATVLAVIANVITATFDLPTTYRADRPLQVETAMEWVESIERWLSLQSRKHADVSHFQIRCLLMQTRCVNSIKWKEIWGNARNLVTFGLSTGLHRDPSWLVKETTIFDQEMRRRLWATMLEMELQCSIYRGMPSSSHGLFTDTSPPLNVNDEDIDNTARKAPPTPWPIQEYTSTSYLYVSAKSLPLRIEINSALNNAAAPLTYEEAVSYAEKVVAELEKIPSWTGRDVAVVPRMLLDIQLRQFLVLLHEPFARKAGSDSRYTYSRTACFDAAASVIDHHHKIMTMGNKTVLLPLWNDTARAAISIIHNAFMSSLSQDYRFFQNHRVAIAELVEKAIVIIEEKAVRTGAGFGHMGHISAAYDLLITKVLPEEKDKVVKHNVERVMRLHRMMMSNQERLPEMPMETAQTNTHPVVPVGYTTAPGMPNMSIPYGVPMAPGSEQPPIITFPEIQGWNLDELWGFGPTDL</sequence>
<evidence type="ECO:0000256" key="6">
    <source>
        <dbReference type="ARBA" id="ARBA00023242"/>
    </source>
</evidence>
<dbReference type="InterPro" id="IPR001138">
    <property type="entry name" value="Zn2Cys6_DnaBD"/>
</dbReference>
<dbReference type="CDD" id="cd00067">
    <property type="entry name" value="GAL4"/>
    <property type="match status" value="1"/>
</dbReference>
<feature type="domain" description="Zn(2)-C6 fungal-type" evidence="9">
    <location>
        <begin position="47"/>
        <end position="79"/>
    </location>
</feature>
<keyword evidence="11" id="KW-1185">Reference proteome</keyword>
<evidence type="ECO:0000256" key="8">
    <source>
        <dbReference type="SAM" id="MobiDB-lite"/>
    </source>
</evidence>
<comment type="caution">
    <text evidence="10">The sequence shown here is derived from an EMBL/GenBank/DDBJ whole genome shotgun (WGS) entry which is preliminary data.</text>
</comment>
<evidence type="ECO:0000256" key="1">
    <source>
        <dbReference type="ARBA" id="ARBA00022723"/>
    </source>
</evidence>
<dbReference type="PROSITE" id="PS50048">
    <property type="entry name" value="ZN2_CY6_FUNGAL_2"/>
    <property type="match status" value="1"/>
</dbReference>
<dbReference type="CDD" id="cd12148">
    <property type="entry name" value="fungal_TF_MHR"/>
    <property type="match status" value="1"/>
</dbReference>
<dbReference type="Pfam" id="PF00172">
    <property type="entry name" value="Zn_clus"/>
    <property type="match status" value="1"/>
</dbReference>
<dbReference type="EMBL" id="JAJVDC020000064">
    <property type="protein sequence ID" value="KAL1628163.1"/>
    <property type="molecule type" value="Genomic_DNA"/>
</dbReference>
<evidence type="ECO:0000256" key="4">
    <source>
        <dbReference type="ARBA" id="ARBA00023125"/>
    </source>
</evidence>
<dbReference type="SUPFAM" id="SSF57701">
    <property type="entry name" value="Zn2/Cys6 DNA-binding domain"/>
    <property type="match status" value="1"/>
</dbReference>
<keyword evidence="6" id="KW-0539">Nucleus</keyword>
<reference evidence="10 11" key="1">
    <citation type="submission" date="2024-02" db="EMBL/GenBank/DDBJ databases">
        <title>De novo assembly and annotation of 12 fungi associated with fruit tree decline syndrome in Ontario, Canada.</title>
        <authorList>
            <person name="Sulman M."/>
            <person name="Ellouze W."/>
            <person name="Ilyukhin E."/>
        </authorList>
    </citation>
    <scope>NUCLEOTIDE SEQUENCE [LARGE SCALE GENOMIC DNA]</scope>
    <source>
        <strain evidence="10 11">M1-105</strain>
    </source>
</reference>
<dbReference type="PANTHER" id="PTHR31944:SF130">
    <property type="entry name" value="ZN(II)2CYS6 TRANSCRIPTION FACTO (EUROFUNG)"/>
    <property type="match status" value="1"/>
</dbReference>
<dbReference type="PROSITE" id="PS00463">
    <property type="entry name" value="ZN2_CY6_FUNGAL_1"/>
    <property type="match status" value="1"/>
</dbReference>
<keyword evidence="4" id="KW-0238">DNA-binding</keyword>
<keyword evidence="2" id="KW-0862">Zinc</keyword>
<evidence type="ECO:0000256" key="7">
    <source>
        <dbReference type="SAM" id="Coils"/>
    </source>
</evidence>
<dbReference type="Pfam" id="PF04082">
    <property type="entry name" value="Fungal_trans"/>
    <property type="match status" value="1"/>
</dbReference>
<dbReference type="PANTHER" id="PTHR31944">
    <property type="entry name" value="HEME-RESPONSIVE ZINC FINGER TRANSCRIPTION FACTOR HAP1"/>
    <property type="match status" value="1"/>
</dbReference>
<dbReference type="InterPro" id="IPR036864">
    <property type="entry name" value="Zn2-C6_fun-type_DNA-bd_sf"/>
</dbReference>
<gene>
    <name evidence="10" type="ORF">SLS56_005983</name>
</gene>
<name>A0ABR3SS54_9PEZI</name>
<organism evidence="10 11">
    <name type="scientific">Neofusicoccum ribis</name>
    <dbReference type="NCBI Taxonomy" id="45134"/>
    <lineage>
        <taxon>Eukaryota</taxon>
        <taxon>Fungi</taxon>
        <taxon>Dikarya</taxon>
        <taxon>Ascomycota</taxon>
        <taxon>Pezizomycotina</taxon>
        <taxon>Dothideomycetes</taxon>
        <taxon>Dothideomycetes incertae sedis</taxon>
        <taxon>Botryosphaeriales</taxon>
        <taxon>Botryosphaeriaceae</taxon>
        <taxon>Neofusicoccum</taxon>
    </lineage>
</organism>
<evidence type="ECO:0000313" key="11">
    <source>
        <dbReference type="Proteomes" id="UP001521116"/>
    </source>
</evidence>
<accession>A0ABR3SS54</accession>
<feature type="compositionally biased region" description="Polar residues" evidence="8">
    <location>
        <begin position="7"/>
        <end position="25"/>
    </location>
</feature>